<dbReference type="Pfam" id="PF01584">
    <property type="entry name" value="CheW"/>
    <property type="match status" value="1"/>
</dbReference>
<organism evidence="2 3">
    <name type="scientific">Alteromonas confluentis</name>
    <dbReference type="NCBI Taxonomy" id="1656094"/>
    <lineage>
        <taxon>Bacteria</taxon>
        <taxon>Pseudomonadati</taxon>
        <taxon>Pseudomonadota</taxon>
        <taxon>Gammaproteobacteria</taxon>
        <taxon>Alteromonadales</taxon>
        <taxon>Alteromonadaceae</taxon>
        <taxon>Alteromonas/Salinimonas group</taxon>
        <taxon>Alteromonas</taxon>
    </lineage>
</organism>
<dbReference type="PROSITE" id="PS50851">
    <property type="entry name" value="CHEW"/>
    <property type="match status" value="1"/>
</dbReference>
<evidence type="ECO:0000313" key="2">
    <source>
        <dbReference type="EMBL" id="OFC68911.1"/>
    </source>
</evidence>
<keyword evidence="3" id="KW-1185">Reference proteome</keyword>
<dbReference type="Proteomes" id="UP000175691">
    <property type="component" value="Unassembled WGS sequence"/>
</dbReference>
<name>A0A1E7Z663_9ALTE</name>
<dbReference type="GO" id="GO:0006935">
    <property type="term" value="P:chemotaxis"/>
    <property type="evidence" value="ECO:0007669"/>
    <property type="project" value="InterPro"/>
</dbReference>
<reference evidence="2 3" key="1">
    <citation type="submission" date="2016-08" db="EMBL/GenBank/DDBJ databases">
        <authorList>
            <person name="Seilhamer J.J."/>
        </authorList>
    </citation>
    <scope>NUCLEOTIDE SEQUENCE [LARGE SCALE GENOMIC DNA]</scope>
    <source>
        <strain evidence="2 3">KCTC 42603</strain>
    </source>
</reference>
<proteinExistence type="predicted"/>
<protein>
    <submittedName>
        <fullName evidence="2">Chemotaxis protein CheW</fullName>
    </submittedName>
</protein>
<evidence type="ECO:0000313" key="3">
    <source>
        <dbReference type="Proteomes" id="UP000175691"/>
    </source>
</evidence>
<dbReference type="InterPro" id="IPR014506">
    <property type="entry name" value="UCP020479_CheW"/>
</dbReference>
<dbReference type="EMBL" id="MDHN01000041">
    <property type="protein sequence ID" value="OFC68911.1"/>
    <property type="molecule type" value="Genomic_DNA"/>
</dbReference>
<dbReference type="SUPFAM" id="SSF50341">
    <property type="entry name" value="CheW-like"/>
    <property type="match status" value="1"/>
</dbReference>
<comment type="caution">
    <text evidence="2">The sequence shown here is derived from an EMBL/GenBank/DDBJ whole genome shotgun (WGS) entry which is preliminary data.</text>
</comment>
<dbReference type="InterPro" id="IPR036061">
    <property type="entry name" value="CheW-like_dom_sf"/>
</dbReference>
<gene>
    <name evidence="2" type="ORF">BFC18_19385</name>
</gene>
<dbReference type="STRING" id="1656094.BFC18_19385"/>
<dbReference type="InterPro" id="IPR002545">
    <property type="entry name" value="CheW-lke_dom"/>
</dbReference>
<feature type="domain" description="CheW-like" evidence="1">
    <location>
        <begin position="97"/>
        <end position="235"/>
    </location>
</feature>
<dbReference type="SMART" id="SM00260">
    <property type="entry name" value="CheW"/>
    <property type="match status" value="1"/>
</dbReference>
<accession>A0A1E7Z663</accession>
<evidence type="ECO:0000259" key="1">
    <source>
        <dbReference type="PROSITE" id="PS50851"/>
    </source>
</evidence>
<dbReference type="GO" id="GO:0007165">
    <property type="term" value="P:signal transduction"/>
    <property type="evidence" value="ECO:0007669"/>
    <property type="project" value="InterPro"/>
</dbReference>
<dbReference type="RefSeq" id="WP_070127015.1">
    <property type="nucleotide sequence ID" value="NZ_MDHN01000041.1"/>
</dbReference>
<dbReference type="PIRSF" id="PIRSF020479">
    <property type="entry name" value="UCP020479_CheW"/>
    <property type="match status" value="1"/>
</dbReference>
<dbReference type="OrthoDB" id="5565759at2"/>
<sequence length="244" mass="26997">MSKSTPFAREDVMQAYLDSLLQSPEDPADVTANTARLLEQATADIVAREPVAAPVEEVDVAAPVVEEIEESIASAEAIVVPQEPVTHRPIQNLLENRFQALFFEVAGLTLAVPLVTLGGIHRMEKVGGLIGKPKWFKGVMLHREQKINVVDTAMWVMPEKYDQNLAETLNYQYLIMLGDSLWGLASDKLVNTVTLTKDEVKWREAGGKRPWLAGMVKERMCALIDVYQLIAMLNNGLGSNDQTP</sequence>
<dbReference type="AlphaFoldDB" id="A0A1E7Z663"/>